<dbReference type="AlphaFoldDB" id="A0A1G7F970"/>
<keyword evidence="2" id="KW-1185">Reference proteome</keyword>
<dbReference type="EMBL" id="FNAO01000007">
    <property type="protein sequence ID" value="SDE72488.1"/>
    <property type="molecule type" value="Genomic_DNA"/>
</dbReference>
<protein>
    <submittedName>
        <fullName evidence="1">Uncharacterized protein</fullName>
    </submittedName>
</protein>
<dbReference type="STRING" id="641691.SAMN05421636_10715"/>
<name>A0A1G7F970_9FLAO</name>
<reference evidence="1 2" key="1">
    <citation type="submission" date="2016-10" db="EMBL/GenBank/DDBJ databases">
        <authorList>
            <person name="de Groot N.N."/>
        </authorList>
    </citation>
    <scope>NUCLEOTIDE SEQUENCE [LARGE SCALE GENOMIC DNA]</scope>
    <source>
        <strain evidence="1 2">DSM 23421</strain>
    </source>
</reference>
<accession>A0A1G7F970</accession>
<evidence type="ECO:0000313" key="1">
    <source>
        <dbReference type="EMBL" id="SDE72488.1"/>
    </source>
</evidence>
<evidence type="ECO:0000313" key="2">
    <source>
        <dbReference type="Proteomes" id="UP000199109"/>
    </source>
</evidence>
<organism evidence="1 2">
    <name type="scientific">Pricia antarctica</name>
    <dbReference type="NCBI Taxonomy" id="641691"/>
    <lineage>
        <taxon>Bacteria</taxon>
        <taxon>Pseudomonadati</taxon>
        <taxon>Bacteroidota</taxon>
        <taxon>Flavobacteriia</taxon>
        <taxon>Flavobacteriales</taxon>
        <taxon>Flavobacteriaceae</taxon>
        <taxon>Pricia</taxon>
    </lineage>
</organism>
<proteinExistence type="predicted"/>
<gene>
    <name evidence="1" type="ORF">SAMN05421636_10715</name>
</gene>
<sequence length="70" mass="8260">MSIPFLVIKLVVSRTEDGHKREPDFPGPIFRHTIRTDKNTWNCELSDDERYVFITADDYLLRVNLNSYSN</sequence>
<dbReference type="Proteomes" id="UP000199109">
    <property type="component" value="Unassembled WGS sequence"/>
</dbReference>